<dbReference type="GO" id="GO:0031929">
    <property type="term" value="P:TOR signaling"/>
    <property type="evidence" value="ECO:0007669"/>
    <property type="project" value="InterPro"/>
</dbReference>
<dbReference type="Proteomes" id="UP000054266">
    <property type="component" value="Unassembled WGS sequence"/>
</dbReference>
<dbReference type="AlphaFoldDB" id="A0A0D2FJ83"/>
<evidence type="ECO:0000256" key="5">
    <source>
        <dbReference type="SAM" id="MobiDB-lite"/>
    </source>
</evidence>
<feature type="repeat" description="WD" evidence="4">
    <location>
        <begin position="448"/>
        <end position="482"/>
    </location>
</feature>
<evidence type="ECO:0008006" key="8">
    <source>
        <dbReference type="Google" id="ProtNLM"/>
    </source>
</evidence>
<dbReference type="GO" id="GO:0031932">
    <property type="term" value="C:TORC2 complex"/>
    <property type="evidence" value="ECO:0007669"/>
    <property type="project" value="InterPro"/>
</dbReference>
<evidence type="ECO:0000313" key="6">
    <source>
        <dbReference type="EMBL" id="KIW68133.1"/>
    </source>
</evidence>
<dbReference type="InterPro" id="IPR036322">
    <property type="entry name" value="WD40_repeat_dom_sf"/>
</dbReference>
<dbReference type="Gene3D" id="2.130.10.10">
    <property type="entry name" value="YVTN repeat-like/Quinoprotein amine dehydrogenase"/>
    <property type="match status" value="1"/>
</dbReference>
<protein>
    <recommendedName>
        <fullName evidence="8">Myb-like domain-containing protein</fullName>
    </recommendedName>
</protein>
<feature type="repeat" description="WD" evidence="4">
    <location>
        <begin position="713"/>
        <end position="740"/>
    </location>
</feature>
<feature type="region of interest" description="Disordered" evidence="5">
    <location>
        <begin position="66"/>
        <end position="126"/>
    </location>
</feature>
<dbReference type="PANTHER" id="PTHR19842:SF2">
    <property type="entry name" value="WD REPEAT PROTEIN (AFU_ORTHOLOGUE AFUA_5G04300)"/>
    <property type="match status" value="1"/>
</dbReference>
<reference evidence="6 7" key="1">
    <citation type="submission" date="2015-01" db="EMBL/GenBank/DDBJ databases">
        <title>The Genome Sequence of Capronia semiimmersa CBS27337.</title>
        <authorList>
            <consortium name="The Broad Institute Genomics Platform"/>
            <person name="Cuomo C."/>
            <person name="de Hoog S."/>
            <person name="Gorbushina A."/>
            <person name="Stielow B."/>
            <person name="Teixiera M."/>
            <person name="Abouelleil A."/>
            <person name="Chapman S.B."/>
            <person name="Priest M."/>
            <person name="Young S.K."/>
            <person name="Wortman J."/>
            <person name="Nusbaum C."/>
            <person name="Birren B."/>
        </authorList>
    </citation>
    <scope>NUCLEOTIDE SEQUENCE [LARGE SCALE GENOMIC DNA]</scope>
    <source>
        <strain evidence="6 7">CBS 27337</strain>
    </source>
</reference>
<evidence type="ECO:0000313" key="7">
    <source>
        <dbReference type="Proteomes" id="UP000054266"/>
    </source>
</evidence>
<comment type="similarity">
    <text evidence="1">Belongs to the WD repeat LST8 family.</text>
</comment>
<dbReference type="PANTHER" id="PTHR19842">
    <property type="entry name" value="G BETA-LIKE PROTEIN GBL"/>
    <property type="match status" value="1"/>
</dbReference>
<dbReference type="InterPro" id="IPR037588">
    <property type="entry name" value="MLST8"/>
</dbReference>
<feature type="region of interest" description="Disordered" evidence="5">
    <location>
        <begin position="197"/>
        <end position="227"/>
    </location>
</feature>
<keyword evidence="7" id="KW-1185">Reference proteome</keyword>
<organism evidence="6 7">
    <name type="scientific">Phialophora macrospora</name>
    <dbReference type="NCBI Taxonomy" id="1851006"/>
    <lineage>
        <taxon>Eukaryota</taxon>
        <taxon>Fungi</taxon>
        <taxon>Dikarya</taxon>
        <taxon>Ascomycota</taxon>
        <taxon>Pezizomycotina</taxon>
        <taxon>Eurotiomycetes</taxon>
        <taxon>Chaetothyriomycetidae</taxon>
        <taxon>Chaetothyriales</taxon>
        <taxon>Herpotrichiellaceae</taxon>
        <taxon>Phialophora</taxon>
    </lineage>
</organism>
<dbReference type="STRING" id="5601.A0A0D2FJ83"/>
<dbReference type="PROSITE" id="PS00678">
    <property type="entry name" value="WD_REPEATS_1"/>
    <property type="match status" value="2"/>
</dbReference>
<keyword evidence="3" id="KW-0677">Repeat</keyword>
<feature type="region of interest" description="Disordered" evidence="5">
    <location>
        <begin position="310"/>
        <end position="361"/>
    </location>
</feature>
<accession>A0A0D2FJ83</accession>
<sequence>MDSMSDSGSDIIEESAEQKLTRLIDEHERDFKQRLGTLTSLASILADDHAKSIKQLKRACKDYVATGRGQVQPEVDHKSQRQTPAQDKEAAQGSRIRSPAVLSTPAPVDQPGEIVHNPPERYSQTDHFRDERPAQISGLQPQGPDHGAPNHETLLRHVEDDDTVNDDEAETAGDINHEEVLVPDDNDATTVDISRPMDLPASQTPASTPKPTAFGPEVERTPKSGRALPKKWTDEEEKRMIDTIYSLTQGTEQDGNKGHMWRRAQAIHQGYGYTRTSEQMAAKWSMQTRDKCKQLGYTWAEEVMKRVPHVPRKRRALSPDDSPSTQKESSLSFKARRARKKSKKSLDAEATKSKASRTPNQPLGFHSDLQLLYTFAGASSDFVQVDWSPDSQHFAAATTSVFDEYSNFSDNRPRNLLYGSLSTKTIRELPEHRLERPKGQPQYVYTTVSAVKFGKTGHRMYTGGYDHKLRVWDVEDESQIGCKAELLYKSRRIEVMDVTGDQTTIIATGTHSGTRSIRVFVGDSDLTADCKEIRPLQQQSMATFAYAPTCLKFGKGISQNRLMAGFGEDDYSLDGNFGRGCTHVWELAEAISVPVTFDEGSTFVFDCTWSPHGDHFVVGAVTDHTETKEPWQHSVVKLFSTTEPRPITTFSCAARDINDVTYNFGLVTASCTDGSTYVWDPRNPRTPLHTLSHGDPVRHFARGLDRELNDVGVRYVEWSRNTGQLYTGGSDGFLKLWDTRRSPADVLVVDVADVESEILCGKFSPDDSALVIGDEDGHMHIFRKSKTPLPKEDYKFMLAERWQEQSGRDSPDQ</sequence>
<dbReference type="SMART" id="SM00320">
    <property type="entry name" value="WD40"/>
    <property type="match status" value="7"/>
</dbReference>
<proteinExistence type="inferred from homology"/>
<feature type="compositionally biased region" description="Basic residues" evidence="5">
    <location>
        <begin position="334"/>
        <end position="343"/>
    </location>
</feature>
<dbReference type="EMBL" id="KN846958">
    <property type="protein sequence ID" value="KIW68133.1"/>
    <property type="molecule type" value="Genomic_DNA"/>
</dbReference>
<dbReference type="HOGENOM" id="CLU_323894_0_0_1"/>
<dbReference type="SUPFAM" id="SSF50978">
    <property type="entry name" value="WD40 repeat-like"/>
    <property type="match status" value="1"/>
</dbReference>
<keyword evidence="2 4" id="KW-0853">WD repeat</keyword>
<dbReference type="InterPro" id="IPR001680">
    <property type="entry name" value="WD40_rpt"/>
</dbReference>
<dbReference type="GO" id="GO:0032956">
    <property type="term" value="P:regulation of actin cytoskeleton organization"/>
    <property type="evidence" value="ECO:0007669"/>
    <property type="project" value="TreeGrafter"/>
</dbReference>
<dbReference type="InterPro" id="IPR015943">
    <property type="entry name" value="WD40/YVTN_repeat-like_dom_sf"/>
</dbReference>
<evidence type="ECO:0000256" key="4">
    <source>
        <dbReference type="PROSITE-ProRule" id="PRU00221"/>
    </source>
</evidence>
<evidence type="ECO:0000256" key="1">
    <source>
        <dbReference type="ARBA" id="ARBA00009890"/>
    </source>
</evidence>
<dbReference type="Pfam" id="PF00400">
    <property type="entry name" value="WD40"/>
    <property type="match status" value="2"/>
</dbReference>
<evidence type="ECO:0000256" key="3">
    <source>
        <dbReference type="ARBA" id="ARBA00022737"/>
    </source>
</evidence>
<dbReference type="GO" id="GO:0031931">
    <property type="term" value="C:TORC1 complex"/>
    <property type="evidence" value="ECO:0007669"/>
    <property type="project" value="InterPro"/>
</dbReference>
<name>A0A0D2FJ83_9EURO</name>
<feature type="compositionally biased region" description="Polar residues" evidence="5">
    <location>
        <begin position="201"/>
        <end position="210"/>
    </location>
</feature>
<dbReference type="PROSITE" id="PS50082">
    <property type="entry name" value="WD_REPEATS_2"/>
    <property type="match status" value="2"/>
</dbReference>
<dbReference type="InterPro" id="IPR019775">
    <property type="entry name" value="WD40_repeat_CS"/>
</dbReference>
<evidence type="ECO:0000256" key="2">
    <source>
        <dbReference type="ARBA" id="ARBA00022574"/>
    </source>
</evidence>
<gene>
    <name evidence="6" type="ORF">PV04_04100</name>
</gene>